<feature type="domain" description="IclR-ED" evidence="5">
    <location>
        <begin position="71"/>
        <end position="250"/>
    </location>
</feature>
<sequence>MSQEKEGSGKQVIARAAAILTALEKFPFGASLGELSQACDLPKTTVHRMVSSLEAQQLVITDGSGVRLGPALVRLAASAHKDVIGIARPYIEALGRSTRETVDLCIYRGTHSVLVDQYASDQELRVVSAIGTAFPIHCTAHGKALLAQLSDDVFTMLSTWFSLEKRTEQTLVNIDALRADLVVGAKSGCFIDREEHARGVCGIGLTLRTGFVDQYALALAVPALRFQDHFEELKNALIQCKSQIEAVIGAH</sequence>
<dbReference type="InterPro" id="IPR036390">
    <property type="entry name" value="WH_DNA-bd_sf"/>
</dbReference>
<evidence type="ECO:0000256" key="3">
    <source>
        <dbReference type="ARBA" id="ARBA00023163"/>
    </source>
</evidence>
<dbReference type="PROSITE" id="PS51078">
    <property type="entry name" value="ICLR_ED"/>
    <property type="match status" value="1"/>
</dbReference>
<comment type="caution">
    <text evidence="6">The sequence shown here is derived from an EMBL/GenBank/DDBJ whole genome shotgun (WGS) entry which is preliminary data.</text>
</comment>
<dbReference type="Gene3D" id="3.30.450.40">
    <property type="match status" value="1"/>
</dbReference>
<evidence type="ECO:0000256" key="1">
    <source>
        <dbReference type="ARBA" id="ARBA00023015"/>
    </source>
</evidence>
<evidence type="ECO:0000313" key="6">
    <source>
        <dbReference type="EMBL" id="MDH4623145.1"/>
    </source>
</evidence>
<dbReference type="PANTHER" id="PTHR30136">
    <property type="entry name" value="HELIX-TURN-HELIX TRANSCRIPTIONAL REGULATOR, ICLR FAMILY"/>
    <property type="match status" value="1"/>
</dbReference>
<organism evidence="6 7">
    <name type="scientific">Pseudomonas syringae pv. papulans</name>
    <dbReference type="NCBI Taxonomy" id="83963"/>
    <lineage>
        <taxon>Bacteria</taxon>
        <taxon>Pseudomonadati</taxon>
        <taxon>Pseudomonadota</taxon>
        <taxon>Gammaproteobacteria</taxon>
        <taxon>Pseudomonadales</taxon>
        <taxon>Pseudomonadaceae</taxon>
        <taxon>Pseudomonas</taxon>
        <taxon>Pseudomonas syringae</taxon>
    </lineage>
</organism>
<evidence type="ECO:0000256" key="2">
    <source>
        <dbReference type="ARBA" id="ARBA00023125"/>
    </source>
</evidence>
<dbReference type="InterPro" id="IPR005471">
    <property type="entry name" value="Tscrpt_reg_IclR_N"/>
</dbReference>
<dbReference type="Pfam" id="PF09339">
    <property type="entry name" value="HTH_IclR"/>
    <property type="match status" value="1"/>
</dbReference>
<dbReference type="GO" id="GO:0045892">
    <property type="term" value="P:negative regulation of DNA-templated transcription"/>
    <property type="evidence" value="ECO:0007669"/>
    <property type="project" value="TreeGrafter"/>
</dbReference>
<dbReference type="GO" id="GO:0003700">
    <property type="term" value="F:DNA-binding transcription factor activity"/>
    <property type="evidence" value="ECO:0007669"/>
    <property type="project" value="TreeGrafter"/>
</dbReference>
<dbReference type="InterPro" id="IPR029016">
    <property type="entry name" value="GAF-like_dom_sf"/>
</dbReference>
<dbReference type="SUPFAM" id="SSF46785">
    <property type="entry name" value="Winged helix' DNA-binding domain"/>
    <property type="match status" value="1"/>
</dbReference>
<dbReference type="Pfam" id="PF01614">
    <property type="entry name" value="IclR_C"/>
    <property type="match status" value="1"/>
</dbReference>
<evidence type="ECO:0000259" key="5">
    <source>
        <dbReference type="PROSITE" id="PS51078"/>
    </source>
</evidence>
<dbReference type="EMBL" id="JAFFRZ010000001">
    <property type="protein sequence ID" value="MDH4623145.1"/>
    <property type="molecule type" value="Genomic_DNA"/>
</dbReference>
<protein>
    <submittedName>
        <fullName evidence="6">IclR family transcriptional regulator</fullName>
    </submittedName>
</protein>
<gene>
    <name evidence="6" type="ORF">JW322_15580</name>
</gene>
<feature type="domain" description="HTH iclR-type" evidence="4">
    <location>
        <begin position="10"/>
        <end position="70"/>
    </location>
</feature>
<evidence type="ECO:0000313" key="7">
    <source>
        <dbReference type="Proteomes" id="UP001162155"/>
    </source>
</evidence>
<dbReference type="AlphaFoldDB" id="A0AA43DV34"/>
<name>A0AA43DV34_PSESX</name>
<dbReference type="Proteomes" id="UP001162155">
    <property type="component" value="Unassembled WGS sequence"/>
</dbReference>
<dbReference type="InterPro" id="IPR036388">
    <property type="entry name" value="WH-like_DNA-bd_sf"/>
</dbReference>
<dbReference type="InterPro" id="IPR014757">
    <property type="entry name" value="Tscrpt_reg_IclR_C"/>
</dbReference>
<proteinExistence type="predicted"/>
<dbReference type="SUPFAM" id="SSF55781">
    <property type="entry name" value="GAF domain-like"/>
    <property type="match status" value="1"/>
</dbReference>
<keyword evidence="1" id="KW-0805">Transcription regulation</keyword>
<dbReference type="InterPro" id="IPR050707">
    <property type="entry name" value="HTH_MetabolicPath_Reg"/>
</dbReference>
<evidence type="ECO:0000259" key="4">
    <source>
        <dbReference type="PROSITE" id="PS51077"/>
    </source>
</evidence>
<dbReference type="SMART" id="SM00346">
    <property type="entry name" value="HTH_ICLR"/>
    <property type="match status" value="1"/>
</dbReference>
<dbReference type="GO" id="GO:0003677">
    <property type="term" value="F:DNA binding"/>
    <property type="evidence" value="ECO:0007669"/>
    <property type="project" value="UniProtKB-KW"/>
</dbReference>
<dbReference type="RefSeq" id="WP_280317132.1">
    <property type="nucleotide sequence ID" value="NZ_JAFFRY010000059.1"/>
</dbReference>
<keyword evidence="2" id="KW-0238">DNA-binding</keyword>
<keyword evidence="3" id="KW-0804">Transcription</keyword>
<dbReference type="Gene3D" id="1.10.10.10">
    <property type="entry name" value="Winged helix-like DNA-binding domain superfamily/Winged helix DNA-binding domain"/>
    <property type="match status" value="1"/>
</dbReference>
<reference evidence="6" key="1">
    <citation type="submission" date="2021-02" db="EMBL/GenBank/DDBJ databases">
        <title>Genome analysis of blister spot of apple pathogen from New York area.</title>
        <authorList>
            <person name="Kandel P."/>
            <person name="Hockett K.L."/>
            <person name="Santander R."/>
            <person name="Acimovic S."/>
        </authorList>
    </citation>
    <scope>NUCLEOTIDE SEQUENCE</scope>
    <source>
        <strain evidence="6">PSP1</strain>
    </source>
</reference>
<dbReference type="PANTHER" id="PTHR30136:SF35">
    <property type="entry name" value="HTH-TYPE TRANSCRIPTIONAL REGULATOR RV1719"/>
    <property type="match status" value="1"/>
</dbReference>
<accession>A0AA43DV34</accession>
<dbReference type="PROSITE" id="PS51077">
    <property type="entry name" value="HTH_ICLR"/>
    <property type="match status" value="1"/>
</dbReference>